<organism evidence="2 3">
    <name type="scientific">Marinobacterium zhoushanense</name>
    <dbReference type="NCBI Taxonomy" id="1679163"/>
    <lineage>
        <taxon>Bacteria</taxon>
        <taxon>Pseudomonadati</taxon>
        <taxon>Pseudomonadota</taxon>
        <taxon>Gammaproteobacteria</taxon>
        <taxon>Oceanospirillales</taxon>
        <taxon>Oceanospirillaceae</taxon>
        <taxon>Marinobacterium</taxon>
    </lineage>
</organism>
<feature type="domain" description="PhoD-like phosphatase" evidence="1">
    <location>
        <begin position="88"/>
        <end position="341"/>
    </location>
</feature>
<evidence type="ECO:0000313" key="2">
    <source>
        <dbReference type="EMBL" id="GGC01875.1"/>
    </source>
</evidence>
<dbReference type="CDD" id="cd07389">
    <property type="entry name" value="MPP_PhoD"/>
    <property type="match status" value="1"/>
</dbReference>
<reference evidence="3" key="1">
    <citation type="journal article" date="2019" name="Int. J. Syst. Evol. Microbiol.">
        <title>The Global Catalogue of Microorganisms (GCM) 10K type strain sequencing project: providing services to taxonomists for standard genome sequencing and annotation.</title>
        <authorList>
            <consortium name="The Broad Institute Genomics Platform"/>
            <consortium name="The Broad Institute Genome Sequencing Center for Infectious Disease"/>
            <person name="Wu L."/>
            <person name="Ma J."/>
        </authorList>
    </citation>
    <scope>NUCLEOTIDE SEQUENCE [LARGE SCALE GENOMIC DNA]</scope>
    <source>
        <strain evidence="3">CGMCC 1.15341</strain>
    </source>
</reference>
<keyword evidence="3" id="KW-1185">Reference proteome</keyword>
<accession>A0ABQ1KN00</accession>
<dbReference type="PANTHER" id="PTHR46689:SF1">
    <property type="entry name" value="PHOD-LIKE PHOSPHATASE DOMAIN-CONTAINING PROTEIN"/>
    <property type="match status" value="1"/>
</dbReference>
<dbReference type="Pfam" id="PF19050">
    <property type="entry name" value="PhoD_2"/>
    <property type="match status" value="2"/>
</dbReference>
<dbReference type="Proteomes" id="UP000629025">
    <property type="component" value="Unassembled WGS sequence"/>
</dbReference>
<dbReference type="InterPro" id="IPR018946">
    <property type="entry name" value="PhoD-like_MPP"/>
</dbReference>
<dbReference type="RefSeq" id="WP_188749773.1">
    <property type="nucleotide sequence ID" value="NZ_BMIJ01000006.1"/>
</dbReference>
<dbReference type="Gene3D" id="3.60.21.70">
    <property type="entry name" value="PhoD-like phosphatase"/>
    <property type="match status" value="1"/>
</dbReference>
<dbReference type="InterPro" id="IPR038607">
    <property type="entry name" value="PhoD-like_sf"/>
</dbReference>
<gene>
    <name evidence="2" type="ORF">GCM10011352_30020</name>
</gene>
<sequence length="496" mass="57224">MSAQLILGPLLGLESDTLYTVCLVTSSNVEQVVLRLRPDSGRTETVTAMMVEDNEAGRFWRAEKSLDTPEQGEFIAYQLLVDDTALSDPFGHQHWTFYQPGREEKPKLAYASCNGFSDEALRTSTSSPYRMWHEMAKAHDQEPFSLLMMGGDQVYADSIWSRVKTLADWHEQDLETRMATEPDDLMRSQISEFYANLYVERWRQDAVARMMASIPSVMMWDDHDIFDGWGSYPEDLQNCPVFHAIYDGAARFFRLYQLRNAPQNRSLLAPERGHHAFGFRFRRYHILALDNRAERAIKQVMSRQQWEDLLAWLDQRDSNGDLLVLSAVPVVYRDFSQVEAYFDMTSKMEELTDDLKDHWRAKTHEGERARLIMRLLANARKRQAGRTLILSGDVHIGCLGVIRDRQHQTLIHQVVSSGIVHPAPSRIQWIGISAVTNDDTEYPSEDEQIAIDMLRPHGADKYLRTRNFATLQEGTDRKLWINWICENGEAPCYPLQ</sequence>
<dbReference type="InterPro" id="IPR043904">
    <property type="entry name" value="PhoD_2-like"/>
</dbReference>
<protein>
    <submittedName>
        <fullName evidence="2">Metallophosphatase</fullName>
    </submittedName>
</protein>
<evidence type="ECO:0000313" key="3">
    <source>
        <dbReference type="Proteomes" id="UP000629025"/>
    </source>
</evidence>
<dbReference type="SUPFAM" id="SSF56300">
    <property type="entry name" value="Metallo-dependent phosphatases"/>
    <property type="match status" value="1"/>
</dbReference>
<comment type="caution">
    <text evidence="2">The sequence shown here is derived from an EMBL/GenBank/DDBJ whole genome shotgun (WGS) entry which is preliminary data.</text>
</comment>
<evidence type="ECO:0000259" key="1">
    <source>
        <dbReference type="Pfam" id="PF19050"/>
    </source>
</evidence>
<dbReference type="PANTHER" id="PTHR46689">
    <property type="entry name" value="MEMBRANE PROTEIN, PUTATIVE-RELATED"/>
    <property type="match status" value="1"/>
</dbReference>
<proteinExistence type="predicted"/>
<name>A0ABQ1KN00_9GAMM</name>
<feature type="domain" description="PhoD-like phosphatase" evidence="1">
    <location>
        <begin position="350"/>
        <end position="424"/>
    </location>
</feature>
<dbReference type="EMBL" id="BMIJ01000006">
    <property type="protein sequence ID" value="GGC01875.1"/>
    <property type="molecule type" value="Genomic_DNA"/>
</dbReference>
<dbReference type="InterPro" id="IPR029052">
    <property type="entry name" value="Metallo-depent_PP-like"/>
</dbReference>